<name>E3H6F8_ILYPC</name>
<feature type="transmembrane region" description="Helical" evidence="1">
    <location>
        <begin position="38"/>
        <end position="57"/>
    </location>
</feature>
<dbReference type="STRING" id="572544.Ilyop_0583"/>
<dbReference type="EMBL" id="CP002281">
    <property type="protein sequence ID" value="ADO82371.1"/>
    <property type="molecule type" value="Genomic_DNA"/>
</dbReference>
<evidence type="ECO:0000313" key="2">
    <source>
        <dbReference type="EMBL" id="ADO82371.1"/>
    </source>
</evidence>
<reference evidence="2 3" key="1">
    <citation type="journal article" date="2010" name="Stand. Genomic Sci.">
        <title>Complete genome sequence of Ilyobacter polytropus type strain (CuHbu1).</title>
        <authorList>
            <person name="Sikorski J."/>
            <person name="Chertkov O."/>
            <person name="Lapidus A."/>
            <person name="Nolan M."/>
            <person name="Lucas S."/>
            <person name="Del Rio T.G."/>
            <person name="Tice H."/>
            <person name="Cheng J.F."/>
            <person name="Tapia R."/>
            <person name="Han C."/>
            <person name="Goodwin L."/>
            <person name="Pitluck S."/>
            <person name="Liolios K."/>
            <person name="Ivanova N."/>
            <person name="Mavromatis K."/>
            <person name="Mikhailova N."/>
            <person name="Pati A."/>
            <person name="Chen A."/>
            <person name="Palaniappan K."/>
            <person name="Land M."/>
            <person name="Hauser L."/>
            <person name="Chang Y.J."/>
            <person name="Jeffries C.D."/>
            <person name="Brambilla E."/>
            <person name="Yasawong M."/>
            <person name="Rohde M."/>
            <person name="Pukall R."/>
            <person name="Spring S."/>
            <person name="Goker M."/>
            <person name="Woyke T."/>
            <person name="Bristow J."/>
            <person name="Eisen J.A."/>
            <person name="Markowitz V."/>
            <person name="Hugenholtz P."/>
            <person name="Kyrpides N.C."/>
            <person name="Klenk H.P."/>
        </authorList>
    </citation>
    <scope>NUCLEOTIDE SEQUENCE [LARGE SCALE GENOMIC DNA]</scope>
    <source>
        <strain evidence="3">ATCC 51220 / DSM 2926 / LMG 16218 / CuHBu1</strain>
    </source>
</reference>
<keyword evidence="1" id="KW-0472">Membrane</keyword>
<dbReference type="HOGENOM" id="CLU_1029648_0_0_0"/>
<sequence length="270" mass="32212">MEKAKDNKEVKLATLFISLFFLYHFIKGKFFFESRIFELLYTIFGVYYYFLIAYPLLISYSCSLEDSKRKMVLKTRMFFTVLFFFFCTLMTVIFQMKEYNYDGVRLEKQLIKVSWIEDELGGMATMLIDLLYFNFEKLHLYIFSTVVIFISFFFIFGSSVRGFIKSIGNIKNFYVEKKELVKRERELQEKISIKESIEKEMLIKKEKYLQEKERKIREKVKEVLQDSSDGYQGEPEIQKITSESAAVDDLIKEEKIVTEKEKDLINDIGI</sequence>
<dbReference type="RefSeq" id="WP_013387041.1">
    <property type="nucleotide sequence ID" value="NC_014632.1"/>
</dbReference>
<organism evidence="2 3">
    <name type="scientific">Ilyobacter polytropus (strain ATCC 51220 / DSM 2926 / LMG 16218 / CuHBu1)</name>
    <dbReference type="NCBI Taxonomy" id="572544"/>
    <lineage>
        <taxon>Bacteria</taxon>
        <taxon>Fusobacteriati</taxon>
        <taxon>Fusobacteriota</taxon>
        <taxon>Fusobacteriia</taxon>
        <taxon>Fusobacteriales</taxon>
        <taxon>Fusobacteriaceae</taxon>
        <taxon>Ilyobacter</taxon>
    </lineage>
</organism>
<accession>E3H6F8</accession>
<keyword evidence="1" id="KW-0812">Transmembrane</keyword>
<dbReference type="Proteomes" id="UP000006875">
    <property type="component" value="Chromosome"/>
</dbReference>
<evidence type="ECO:0000313" key="3">
    <source>
        <dbReference type="Proteomes" id="UP000006875"/>
    </source>
</evidence>
<feature type="transmembrane region" description="Helical" evidence="1">
    <location>
        <begin position="12"/>
        <end position="32"/>
    </location>
</feature>
<dbReference type="KEGG" id="ipo:Ilyop_0583"/>
<keyword evidence="1" id="KW-1133">Transmembrane helix</keyword>
<feature type="transmembrane region" description="Helical" evidence="1">
    <location>
        <begin position="77"/>
        <end position="96"/>
    </location>
</feature>
<feature type="transmembrane region" description="Helical" evidence="1">
    <location>
        <begin position="140"/>
        <end position="164"/>
    </location>
</feature>
<proteinExistence type="predicted"/>
<evidence type="ECO:0000256" key="1">
    <source>
        <dbReference type="SAM" id="Phobius"/>
    </source>
</evidence>
<protein>
    <submittedName>
        <fullName evidence="2">Uncharacterized protein</fullName>
    </submittedName>
</protein>
<gene>
    <name evidence="2" type="ordered locus">Ilyop_0583</name>
</gene>
<dbReference type="AlphaFoldDB" id="E3H6F8"/>
<dbReference type="eggNOG" id="ENOG5032TQ6">
    <property type="taxonomic scope" value="Bacteria"/>
</dbReference>
<keyword evidence="3" id="KW-1185">Reference proteome</keyword>